<dbReference type="SUPFAM" id="SSF81324">
    <property type="entry name" value="Voltage-gated potassium channels"/>
    <property type="match status" value="1"/>
</dbReference>
<dbReference type="RefSeq" id="WP_117396222.1">
    <property type="nucleotide sequence ID" value="NZ_CP021330.1"/>
</dbReference>
<protein>
    <submittedName>
        <fullName evidence="10">Calcium-gated potassium channel MthK</fullName>
    </submittedName>
</protein>
<keyword evidence="7 10" id="KW-0407">Ion channel</keyword>
<evidence type="ECO:0000256" key="1">
    <source>
        <dbReference type="ARBA" id="ARBA00004141"/>
    </source>
</evidence>
<keyword evidence="2" id="KW-0813">Transport</keyword>
<feature type="domain" description="Potassium channel" evidence="9">
    <location>
        <begin position="26"/>
        <end position="98"/>
    </location>
</feature>
<organism evidence="10 11">
    <name type="scientific">Maritalea myrionectae</name>
    <dbReference type="NCBI Taxonomy" id="454601"/>
    <lineage>
        <taxon>Bacteria</taxon>
        <taxon>Pseudomonadati</taxon>
        <taxon>Pseudomonadota</taxon>
        <taxon>Alphaproteobacteria</taxon>
        <taxon>Hyphomicrobiales</taxon>
        <taxon>Devosiaceae</taxon>
        <taxon>Maritalea</taxon>
    </lineage>
</organism>
<dbReference type="KEGG" id="mmyr:MXMO3_02754"/>
<evidence type="ECO:0000256" key="3">
    <source>
        <dbReference type="ARBA" id="ARBA00022692"/>
    </source>
</evidence>
<reference evidence="10 11" key="1">
    <citation type="submission" date="2017-05" db="EMBL/GenBank/DDBJ databases">
        <title>Genome Analysis of Maritalea myrionectae HL2708#5.</title>
        <authorList>
            <consortium name="Cotde Inc.-PKNU"/>
            <person name="Jang D."/>
            <person name="Oh H.-M."/>
        </authorList>
    </citation>
    <scope>NUCLEOTIDE SEQUENCE [LARGE SCALE GENOMIC DNA]</scope>
    <source>
        <strain evidence="10 11">HL2708#5</strain>
    </source>
</reference>
<accession>A0A2R4MH17</accession>
<comment type="subcellular location">
    <subcellularLocation>
        <location evidence="1">Membrane</location>
        <topology evidence="1">Multi-pass membrane protein</topology>
    </subcellularLocation>
</comment>
<evidence type="ECO:0000313" key="10">
    <source>
        <dbReference type="EMBL" id="AVX05265.1"/>
    </source>
</evidence>
<keyword evidence="6 8" id="KW-0472">Membrane</keyword>
<dbReference type="Proteomes" id="UP000258927">
    <property type="component" value="Chromosome"/>
</dbReference>
<evidence type="ECO:0000256" key="4">
    <source>
        <dbReference type="ARBA" id="ARBA00022989"/>
    </source>
</evidence>
<dbReference type="EMBL" id="CP021330">
    <property type="protein sequence ID" value="AVX05265.1"/>
    <property type="molecule type" value="Genomic_DNA"/>
</dbReference>
<keyword evidence="3 8" id="KW-0812">Transmembrane</keyword>
<dbReference type="STRING" id="1122213.GCA_000423365_00390"/>
<keyword evidence="5" id="KW-0406">Ion transport</keyword>
<keyword evidence="4 8" id="KW-1133">Transmembrane helix</keyword>
<dbReference type="GO" id="GO:0005249">
    <property type="term" value="F:voltage-gated potassium channel activity"/>
    <property type="evidence" value="ECO:0007669"/>
    <property type="project" value="InterPro"/>
</dbReference>
<dbReference type="PANTHER" id="PTHR11537:SF254">
    <property type="entry name" value="POTASSIUM VOLTAGE-GATED CHANNEL PROTEIN SHAB"/>
    <property type="match status" value="1"/>
</dbReference>
<name>A0A2R4MH17_9HYPH</name>
<evidence type="ECO:0000256" key="6">
    <source>
        <dbReference type="ARBA" id="ARBA00023136"/>
    </source>
</evidence>
<gene>
    <name evidence="10" type="ORF">MXMO3_02754</name>
</gene>
<dbReference type="AlphaFoldDB" id="A0A2R4MH17"/>
<feature type="transmembrane region" description="Helical" evidence="8">
    <location>
        <begin position="20"/>
        <end position="41"/>
    </location>
</feature>
<sequence length="126" mass="14034">MQKISVFWHGLKAAFGDEIVRTILTMTIAIILFATLIYMLIEGWGPIDALYFTVMTISTVGYGDITPETNLGKLFTVVYVISGMGIFVALVTRIANTMLRQSVDEFEKFEEAKARKAEQDADDQTG</sequence>
<evidence type="ECO:0000256" key="5">
    <source>
        <dbReference type="ARBA" id="ARBA00023065"/>
    </source>
</evidence>
<evidence type="ECO:0000313" key="11">
    <source>
        <dbReference type="Proteomes" id="UP000258927"/>
    </source>
</evidence>
<evidence type="ECO:0000256" key="2">
    <source>
        <dbReference type="ARBA" id="ARBA00022448"/>
    </source>
</evidence>
<dbReference type="Gene3D" id="1.10.287.70">
    <property type="match status" value="1"/>
</dbReference>
<dbReference type="PANTHER" id="PTHR11537">
    <property type="entry name" value="VOLTAGE-GATED POTASSIUM CHANNEL"/>
    <property type="match status" value="1"/>
</dbReference>
<dbReference type="GO" id="GO:0008076">
    <property type="term" value="C:voltage-gated potassium channel complex"/>
    <property type="evidence" value="ECO:0007669"/>
    <property type="project" value="InterPro"/>
</dbReference>
<dbReference type="InterPro" id="IPR013099">
    <property type="entry name" value="K_chnl_dom"/>
</dbReference>
<dbReference type="GO" id="GO:0001508">
    <property type="term" value="P:action potential"/>
    <property type="evidence" value="ECO:0007669"/>
    <property type="project" value="TreeGrafter"/>
</dbReference>
<dbReference type="Pfam" id="PF07885">
    <property type="entry name" value="Ion_trans_2"/>
    <property type="match status" value="1"/>
</dbReference>
<proteinExistence type="predicted"/>
<evidence type="ECO:0000259" key="9">
    <source>
        <dbReference type="Pfam" id="PF07885"/>
    </source>
</evidence>
<feature type="transmembrane region" description="Helical" evidence="8">
    <location>
        <begin position="71"/>
        <end position="91"/>
    </location>
</feature>
<evidence type="ECO:0000256" key="8">
    <source>
        <dbReference type="SAM" id="Phobius"/>
    </source>
</evidence>
<dbReference type="InterPro" id="IPR028325">
    <property type="entry name" value="VG_K_chnl"/>
</dbReference>
<evidence type="ECO:0000256" key="7">
    <source>
        <dbReference type="ARBA" id="ARBA00023303"/>
    </source>
</evidence>
<keyword evidence="11" id="KW-1185">Reference proteome</keyword>